<dbReference type="NCBIfam" id="TIGR00254">
    <property type="entry name" value="GGDEF"/>
    <property type="match status" value="1"/>
</dbReference>
<dbReference type="GO" id="GO:0052621">
    <property type="term" value="F:diguanylate cyclase activity"/>
    <property type="evidence" value="ECO:0007669"/>
    <property type="project" value="UniProtKB-EC"/>
</dbReference>
<protein>
    <recommendedName>
        <fullName evidence="2">diguanylate cyclase</fullName>
        <ecNumber evidence="2">2.7.7.65</ecNumber>
    </recommendedName>
</protein>
<dbReference type="GO" id="GO:0043709">
    <property type="term" value="P:cell adhesion involved in single-species biofilm formation"/>
    <property type="evidence" value="ECO:0007669"/>
    <property type="project" value="TreeGrafter"/>
</dbReference>
<dbReference type="PANTHER" id="PTHR45138">
    <property type="entry name" value="REGULATORY COMPONENTS OF SENSORY TRANSDUCTION SYSTEM"/>
    <property type="match status" value="1"/>
</dbReference>
<dbReference type="CDD" id="cd01949">
    <property type="entry name" value="GGDEF"/>
    <property type="match status" value="1"/>
</dbReference>
<dbReference type="EMBL" id="RJVI01000002">
    <property type="protein sequence ID" value="ROR32266.1"/>
    <property type="molecule type" value="Genomic_DNA"/>
</dbReference>
<dbReference type="Proteomes" id="UP000276634">
    <property type="component" value="Unassembled WGS sequence"/>
</dbReference>
<organism evidence="6 7">
    <name type="scientific">Inmirania thermothiophila</name>
    <dbReference type="NCBI Taxonomy" id="1750597"/>
    <lineage>
        <taxon>Bacteria</taxon>
        <taxon>Pseudomonadati</taxon>
        <taxon>Pseudomonadota</taxon>
        <taxon>Gammaproteobacteria</taxon>
        <taxon>Chromatiales</taxon>
        <taxon>Ectothiorhodospiraceae</taxon>
        <taxon>Inmirania</taxon>
    </lineage>
</organism>
<keyword evidence="7" id="KW-1185">Reference proteome</keyword>
<dbReference type="SMART" id="SM00267">
    <property type="entry name" value="GGDEF"/>
    <property type="match status" value="1"/>
</dbReference>
<feature type="region of interest" description="Disordered" evidence="4">
    <location>
        <begin position="1"/>
        <end position="23"/>
    </location>
</feature>
<evidence type="ECO:0000256" key="3">
    <source>
        <dbReference type="ARBA" id="ARBA00034247"/>
    </source>
</evidence>
<accession>A0A3N1Y0C8</accession>
<name>A0A3N1Y0C8_9GAMM</name>
<evidence type="ECO:0000256" key="4">
    <source>
        <dbReference type="SAM" id="MobiDB-lite"/>
    </source>
</evidence>
<comment type="catalytic activity">
    <reaction evidence="3">
        <text>2 GTP = 3',3'-c-di-GMP + 2 diphosphate</text>
        <dbReference type="Rhea" id="RHEA:24898"/>
        <dbReference type="ChEBI" id="CHEBI:33019"/>
        <dbReference type="ChEBI" id="CHEBI:37565"/>
        <dbReference type="ChEBI" id="CHEBI:58805"/>
        <dbReference type="EC" id="2.7.7.65"/>
    </reaction>
</comment>
<dbReference type="InterPro" id="IPR043128">
    <property type="entry name" value="Rev_trsase/Diguanyl_cyclase"/>
</dbReference>
<dbReference type="Gene3D" id="3.30.70.270">
    <property type="match status" value="1"/>
</dbReference>
<comment type="caution">
    <text evidence="6">The sequence shown here is derived from an EMBL/GenBank/DDBJ whole genome shotgun (WGS) entry which is preliminary data.</text>
</comment>
<dbReference type="SUPFAM" id="SSF55073">
    <property type="entry name" value="Nucleotide cyclase"/>
    <property type="match status" value="1"/>
</dbReference>
<evidence type="ECO:0000313" key="7">
    <source>
        <dbReference type="Proteomes" id="UP000276634"/>
    </source>
</evidence>
<dbReference type="Pfam" id="PF00990">
    <property type="entry name" value="GGDEF"/>
    <property type="match status" value="1"/>
</dbReference>
<evidence type="ECO:0000259" key="5">
    <source>
        <dbReference type="PROSITE" id="PS50887"/>
    </source>
</evidence>
<evidence type="ECO:0000256" key="1">
    <source>
        <dbReference type="ARBA" id="ARBA00001946"/>
    </source>
</evidence>
<dbReference type="PROSITE" id="PS50887">
    <property type="entry name" value="GGDEF"/>
    <property type="match status" value="1"/>
</dbReference>
<dbReference type="RefSeq" id="WP_123401226.1">
    <property type="nucleotide sequence ID" value="NZ_RJVI01000002.1"/>
</dbReference>
<gene>
    <name evidence="6" type="ORF">EDC57_1463</name>
</gene>
<sequence length="302" mass="33552">MASILQFDPASSAARRPERPAPGPDALRALQLASTLQVWLDPGRVIQRFAADLLEHGEADGIAYRDPEEDRTLLHGTRAAHRVAYRLVVDDEDLGEVTLMCRRRYEPAELEGIETLLAALVYPLRNALRFRRLERCARLDALTGAGNRAALDEELRRQMDLARRGGHSLGLLMLDLDHFKEINDRLGHAAGDEVLRECAARIRGAMRRSDLLFRYGGEEFVILLPDAGCEAAVALAERIRRAVSARPFRLREETVRVTVSVGIACHRPGEPQAALLERADRALYAAKRAGRNRVEVHPPAGA</sequence>
<comment type="cofactor">
    <cofactor evidence="1">
        <name>Mg(2+)</name>
        <dbReference type="ChEBI" id="CHEBI:18420"/>
    </cofactor>
</comment>
<feature type="domain" description="GGDEF" evidence="5">
    <location>
        <begin position="167"/>
        <end position="299"/>
    </location>
</feature>
<dbReference type="InterPro" id="IPR029787">
    <property type="entry name" value="Nucleotide_cyclase"/>
</dbReference>
<dbReference type="EC" id="2.7.7.65" evidence="2"/>
<dbReference type="AlphaFoldDB" id="A0A3N1Y0C8"/>
<evidence type="ECO:0000313" key="6">
    <source>
        <dbReference type="EMBL" id="ROR32266.1"/>
    </source>
</evidence>
<dbReference type="InterPro" id="IPR000160">
    <property type="entry name" value="GGDEF_dom"/>
</dbReference>
<dbReference type="OrthoDB" id="9812260at2"/>
<dbReference type="PANTHER" id="PTHR45138:SF9">
    <property type="entry name" value="DIGUANYLATE CYCLASE DGCM-RELATED"/>
    <property type="match status" value="1"/>
</dbReference>
<dbReference type="FunFam" id="3.30.70.270:FF:000001">
    <property type="entry name" value="Diguanylate cyclase domain protein"/>
    <property type="match status" value="1"/>
</dbReference>
<dbReference type="GO" id="GO:0005886">
    <property type="term" value="C:plasma membrane"/>
    <property type="evidence" value="ECO:0007669"/>
    <property type="project" value="TreeGrafter"/>
</dbReference>
<evidence type="ECO:0000256" key="2">
    <source>
        <dbReference type="ARBA" id="ARBA00012528"/>
    </source>
</evidence>
<dbReference type="GO" id="GO:1902201">
    <property type="term" value="P:negative regulation of bacterial-type flagellum-dependent cell motility"/>
    <property type="evidence" value="ECO:0007669"/>
    <property type="project" value="TreeGrafter"/>
</dbReference>
<proteinExistence type="predicted"/>
<dbReference type="InterPro" id="IPR050469">
    <property type="entry name" value="Diguanylate_Cyclase"/>
</dbReference>
<reference evidence="6 7" key="1">
    <citation type="submission" date="2018-11" db="EMBL/GenBank/DDBJ databases">
        <title>Genomic Encyclopedia of Type Strains, Phase IV (KMG-IV): sequencing the most valuable type-strain genomes for metagenomic binning, comparative biology and taxonomic classification.</title>
        <authorList>
            <person name="Goeker M."/>
        </authorList>
    </citation>
    <scope>NUCLEOTIDE SEQUENCE [LARGE SCALE GENOMIC DNA]</scope>
    <source>
        <strain evidence="6 7">DSM 100275</strain>
    </source>
</reference>